<sequence length="391" mass="44825">MNDLIGKTYQYMLNAFAIKTADEKGEFYTPDNIVDLITTLIEPYKGRVYDPCCGSGGMFVQSYKFVEAHKLDINDISVYGQESNPDTWKLAKMNLGIRGIPANLGKKAADTFGDDQHKNEKFDFIIANPPFNLKNWRSDKALTNDVRWIGYGVPPASNANYAWILHMLSKLSANGVAGFLLANGALSDTNTTKIRENLIKNDKIEAIIILPREMFYYTDISVTLWIMNNNKNSRNVFQDGEEVLLRNRTNEILFMDLRKMGYQSSEGYKMLDDADMKLVKKTLNAWQSIEWKSVYKDVPEFCQSCNINEIRNGVTDKKQKENGTNISVSDNDSLWSLIPSKYIEFIDHDLEIDFPKEMSRIQKEMKQLLKEEKKIQEQLKEAFEGIGYGIE</sequence>
<proteinExistence type="predicted"/>
<keyword evidence="4" id="KW-0489">Methyltransferase</keyword>
<evidence type="ECO:0000259" key="3">
    <source>
        <dbReference type="Pfam" id="PF02384"/>
    </source>
</evidence>
<keyword evidence="2" id="KW-0175">Coiled coil</keyword>
<dbReference type="GO" id="GO:0009307">
    <property type="term" value="P:DNA restriction-modification system"/>
    <property type="evidence" value="ECO:0007669"/>
    <property type="project" value="UniProtKB-KW"/>
</dbReference>
<dbReference type="GO" id="GO:0032259">
    <property type="term" value="P:methylation"/>
    <property type="evidence" value="ECO:0007669"/>
    <property type="project" value="UniProtKB-KW"/>
</dbReference>
<dbReference type="Gene3D" id="3.40.50.150">
    <property type="entry name" value="Vaccinia Virus protein VP39"/>
    <property type="match status" value="1"/>
</dbReference>
<feature type="domain" description="DNA methylase adenine-specific" evidence="3">
    <location>
        <begin position="2"/>
        <end position="312"/>
    </location>
</feature>
<comment type="caution">
    <text evidence="4">The sequence shown here is derived from an EMBL/GenBank/DDBJ whole genome shotgun (WGS) entry which is preliminary data.</text>
</comment>
<dbReference type="InterPro" id="IPR029063">
    <property type="entry name" value="SAM-dependent_MTases_sf"/>
</dbReference>
<dbReference type="GO" id="GO:0008170">
    <property type="term" value="F:N-methyltransferase activity"/>
    <property type="evidence" value="ECO:0007669"/>
    <property type="project" value="InterPro"/>
</dbReference>
<accession>A0AAP4EL52</accession>
<dbReference type="GO" id="GO:0003677">
    <property type="term" value="F:DNA binding"/>
    <property type="evidence" value="ECO:0007669"/>
    <property type="project" value="InterPro"/>
</dbReference>
<name>A0AAP4EL52_9BACT</name>
<dbReference type="EMBL" id="JASBCP010000002">
    <property type="protein sequence ID" value="MDI3047919.1"/>
    <property type="molecule type" value="Genomic_DNA"/>
</dbReference>
<dbReference type="RefSeq" id="WP_282208519.1">
    <property type="nucleotide sequence ID" value="NZ_JASBCO010000002.1"/>
</dbReference>
<dbReference type="AlphaFoldDB" id="A0AAP4EL52"/>
<dbReference type="SUPFAM" id="SSF53335">
    <property type="entry name" value="S-adenosyl-L-methionine-dependent methyltransferases"/>
    <property type="match status" value="1"/>
</dbReference>
<dbReference type="CDD" id="cd02440">
    <property type="entry name" value="AdoMet_MTases"/>
    <property type="match status" value="1"/>
</dbReference>
<dbReference type="PANTHER" id="PTHR42998:SF1">
    <property type="entry name" value="TYPE I RESTRICTION ENZYME HINDI METHYLASE SUBUNIT"/>
    <property type="match status" value="1"/>
</dbReference>
<keyword evidence="1" id="KW-0680">Restriction system</keyword>
<dbReference type="PANTHER" id="PTHR42998">
    <property type="entry name" value="TYPE I RESTRICTION ENZYME HINDVIIP M PROTEIN-RELATED"/>
    <property type="match status" value="1"/>
</dbReference>
<dbReference type="InterPro" id="IPR002052">
    <property type="entry name" value="DNA_methylase_N6_adenine_CS"/>
</dbReference>
<dbReference type="InterPro" id="IPR052916">
    <property type="entry name" value="Type-I_RE_MTase_Subunit"/>
</dbReference>
<dbReference type="Proteomes" id="UP001233782">
    <property type="component" value="Unassembled WGS sequence"/>
</dbReference>
<feature type="coiled-coil region" evidence="2">
    <location>
        <begin position="358"/>
        <end position="385"/>
    </location>
</feature>
<organism evidence="4 5">
    <name type="scientific">Metamycoplasma hyosynoviae</name>
    <dbReference type="NCBI Taxonomy" id="29559"/>
    <lineage>
        <taxon>Bacteria</taxon>
        <taxon>Bacillati</taxon>
        <taxon>Mycoplasmatota</taxon>
        <taxon>Mycoplasmoidales</taxon>
        <taxon>Metamycoplasmataceae</taxon>
        <taxon>Metamycoplasma</taxon>
    </lineage>
</organism>
<keyword evidence="4" id="KW-0808">Transferase</keyword>
<evidence type="ECO:0000256" key="2">
    <source>
        <dbReference type="SAM" id="Coils"/>
    </source>
</evidence>
<dbReference type="InterPro" id="IPR003356">
    <property type="entry name" value="DNA_methylase_A-5"/>
</dbReference>
<evidence type="ECO:0000313" key="5">
    <source>
        <dbReference type="Proteomes" id="UP001233782"/>
    </source>
</evidence>
<reference evidence="4" key="1">
    <citation type="submission" date="2023-04" db="EMBL/GenBank/DDBJ databases">
        <title>Genomes of recent Mycoplasma hyosynoviae isolates 2023.</title>
        <authorList>
            <person name="Spergser J."/>
        </authorList>
    </citation>
    <scope>NUCLEOTIDE SEQUENCE</scope>
    <source>
        <strain evidence="4">SN1J23N</strain>
    </source>
</reference>
<dbReference type="PROSITE" id="PS00092">
    <property type="entry name" value="N6_MTASE"/>
    <property type="match status" value="1"/>
</dbReference>
<evidence type="ECO:0000313" key="4">
    <source>
        <dbReference type="EMBL" id="MDI3047919.1"/>
    </source>
</evidence>
<protein>
    <submittedName>
        <fullName evidence="4">N-6 DNA methylase</fullName>
    </submittedName>
</protein>
<dbReference type="Pfam" id="PF02384">
    <property type="entry name" value="N6_Mtase"/>
    <property type="match status" value="1"/>
</dbReference>
<dbReference type="PRINTS" id="PR00507">
    <property type="entry name" value="N12N6MTFRASE"/>
</dbReference>
<gene>
    <name evidence="4" type="ORF">QJ129_01395</name>
</gene>
<evidence type="ECO:0000256" key="1">
    <source>
        <dbReference type="ARBA" id="ARBA00022747"/>
    </source>
</evidence>